<evidence type="ECO:0000313" key="1">
    <source>
        <dbReference type="EMBL" id="OYD06982.1"/>
    </source>
</evidence>
<name>A0A235B432_9BACL</name>
<organism evidence="1 2">
    <name type="scientific">Paludifilum halophilum</name>
    <dbReference type="NCBI Taxonomy" id="1642702"/>
    <lineage>
        <taxon>Bacteria</taxon>
        <taxon>Bacillati</taxon>
        <taxon>Bacillota</taxon>
        <taxon>Bacilli</taxon>
        <taxon>Bacillales</taxon>
        <taxon>Thermoactinomycetaceae</taxon>
        <taxon>Paludifilum</taxon>
    </lineage>
</organism>
<keyword evidence="2" id="KW-1185">Reference proteome</keyword>
<dbReference type="OrthoDB" id="2967500at2"/>
<proteinExistence type="predicted"/>
<evidence type="ECO:0000313" key="2">
    <source>
        <dbReference type="Proteomes" id="UP000215459"/>
    </source>
</evidence>
<protein>
    <submittedName>
        <fullName evidence="1">Uncharacterized protein</fullName>
    </submittedName>
</protein>
<dbReference type="RefSeq" id="WP_094265179.1">
    <property type="nucleotide sequence ID" value="NZ_NOWF01000008.1"/>
</dbReference>
<accession>A0A235B432</accession>
<comment type="caution">
    <text evidence="1">The sequence shown here is derived from an EMBL/GenBank/DDBJ whole genome shotgun (WGS) entry which is preliminary data.</text>
</comment>
<dbReference type="Proteomes" id="UP000215459">
    <property type="component" value="Unassembled WGS sequence"/>
</dbReference>
<dbReference type="Pfam" id="PF19741">
    <property type="entry name" value="DUF6230"/>
    <property type="match status" value="1"/>
</dbReference>
<dbReference type="InterPro" id="IPR046198">
    <property type="entry name" value="DUF6230"/>
</dbReference>
<gene>
    <name evidence="1" type="ORF">CHM34_13685</name>
</gene>
<dbReference type="EMBL" id="NOWF01000008">
    <property type="protein sequence ID" value="OYD06982.1"/>
    <property type="molecule type" value="Genomic_DNA"/>
</dbReference>
<dbReference type="AlphaFoldDB" id="A0A235B432"/>
<sequence length="181" mass="19855">MKYRGKLFWISLTVSMALLLSVALGIYAGGVAMAVPLAGVGGFYIEADRIEIRDFKLLPEVGETSEKKAVPQVATQMDADIKGLKLYKDLNIPGQGKVRVLITASGVVKSTGMVLDMTKISADHSFKKLTIKEEASSDFRKKFGMDAPHLVLKDPKIQAHYLFNNSISLPGMKLEVQKLKK</sequence>
<reference evidence="1 2" key="1">
    <citation type="submission" date="2017-07" db="EMBL/GenBank/DDBJ databases">
        <title>The genome sequence of Paludifilum halophilum highlights mechanisms for microbial adaptation to high salt environemnts.</title>
        <authorList>
            <person name="Belbahri L."/>
        </authorList>
    </citation>
    <scope>NUCLEOTIDE SEQUENCE [LARGE SCALE GENOMIC DNA]</scope>
    <source>
        <strain evidence="1 2">DSM 102817</strain>
    </source>
</reference>